<protein>
    <recommendedName>
        <fullName evidence="3">HTH CENPB-type domain-containing protein</fullName>
    </recommendedName>
</protein>
<dbReference type="AlphaFoldDB" id="A0AAD9QSK9"/>
<dbReference type="EMBL" id="JARQWQ010000017">
    <property type="protein sequence ID" value="KAK2566346.1"/>
    <property type="molecule type" value="Genomic_DNA"/>
</dbReference>
<gene>
    <name evidence="1" type="ORF">P5673_009846</name>
</gene>
<sequence>MKVLRTDVEEASGSAAQYSSTNKLYLLFGVGDELPEPNKRALQAMPVREARQETNKFEASENWFQRFKHRGHNISLRRRTKKKNAANDGRQFSLKEGRSASWIRCRWLPKNRKEASLDSQPGSDLGKSQATLQLCIRTEGEQTVKPAIIFRGKGCNVSSEEQVKYDKDVDVYFQINAWVEAEVNMQWTRHTLHNGLTDDPTEKVFVTWQMNTIVYLLPDNCTNKVQPADTGFGRIMREEIVEAMQIWLGKKKT</sequence>
<proteinExistence type="predicted"/>
<dbReference type="Proteomes" id="UP001249851">
    <property type="component" value="Unassembled WGS sequence"/>
</dbReference>
<reference evidence="1" key="2">
    <citation type="journal article" date="2023" name="Science">
        <title>Genomic signatures of disease resistance in endangered staghorn corals.</title>
        <authorList>
            <person name="Vollmer S.V."/>
            <person name="Selwyn J.D."/>
            <person name="Despard B.A."/>
            <person name="Roesel C.L."/>
        </authorList>
    </citation>
    <scope>NUCLEOTIDE SEQUENCE</scope>
    <source>
        <strain evidence="1">K2</strain>
    </source>
</reference>
<organism evidence="1 2">
    <name type="scientific">Acropora cervicornis</name>
    <name type="common">Staghorn coral</name>
    <dbReference type="NCBI Taxonomy" id="6130"/>
    <lineage>
        <taxon>Eukaryota</taxon>
        <taxon>Metazoa</taxon>
        <taxon>Cnidaria</taxon>
        <taxon>Anthozoa</taxon>
        <taxon>Hexacorallia</taxon>
        <taxon>Scleractinia</taxon>
        <taxon>Astrocoeniina</taxon>
        <taxon>Acroporidae</taxon>
        <taxon>Acropora</taxon>
    </lineage>
</organism>
<evidence type="ECO:0000313" key="2">
    <source>
        <dbReference type="Proteomes" id="UP001249851"/>
    </source>
</evidence>
<accession>A0AAD9QSK9</accession>
<keyword evidence="2" id="KW-1185">Reference proteome</keyword>
<evidence type="ECO:0008006" key="3">
    <source>
        <dbReference type="Google" id="ProtNLM"/>
    </source>
</evidence>
<evidence type="ECO:0000313" key="1">
    <source>
        <dbReference type="EMBL" id="KAK2566346.1"/>
    </source>
</evidence>
<reference evidence="1" key="1">
    <citation type="journal article" date="2023" name="G3 (Bethesda)">
        <title>Whole genome assembly and annotation of the endangered Caribbean coral Acropora cervicornis.</title>
        <authorList>
            <person name="Selwyn J.D."/>
            <person name="Vollmer S.V."/>
        </authorList>
    </citation>
    <scope>NUCLEOTIDE SEQUENCE</scope>
    <source>
        <strain evidence="1">K2</strain>
    </source>
</reference>
<name>A0AAD9QSK9_ACRCE</name>
<comment type="caution">
    <text evidence="1">The sequence shown here is derived from an EMBL/GenBank/DDBJ whole genome shotgun (WGS) entry which is preliminary data.</text>
</comment>